<reference evidence="10" key="1">
    <citation type="submission" date="2019-09" db="EMBL/GenBank/DDBJ databases">
        <authorList>
            <person name="Ashton P.M."/>
            <person name="Dallman T."/>
            <person name="Nair S."/>
            <person name="De Pinna E."/>
            <person name="Peters T."/>
            <person name="Grant K."/>
        </authorList>
    </citation>
    <scope>NUCLEOTIDE SEQUENCE</scope>
    <source>
        <strain evidence="10">189198</strain>
    </source>
</reference>
<keyword evidence="2 7" id="KW-0812">Transmembrane</keyword>
<keyword evidence="3" id="KW-0547">Nucleotide-binding</keyword>
<dbReference type="Pfam" id="PF00005">
    <property type="entry name" value="ABC_tran"/>
    <property type="match status" value="1"/>
</dbReference>
<dbReference type="CDD" id="cd03228">
    <property type="entry name" value="ABCC_MRP_Like"/>
    <property type="match status" value="1"/>
</dbReference>
<gene>
    <name evidence="10" type="ORF">F1P02_05105</name>
</gene>
<accession>A0A5Z1RSY5</accession>
<feature type="domain" description="ABC transporter" evidence="8">
    <location>
        <begin position="321"/>
        <end position="543"/>
    </location>
</feature>
<sequence length="543" mass="62391">MPFILELLKQNKFKFISFLIFSFITSAVGVLTLVFINDYLLKNTQNIPILYFIALLIVFFLSSTIVELGLSVFGQNFIFKMQRRVVKQILDTPLLKVAKVGKARILASLGSDVRNISFGLLRLPDFLQSSILILCTSVYLCYLSPQIFTLCAIWIIVVFTINNFLMMKVYAYFRKARENDDALQNNYQNILDGHKELLINRYRAKLYYEDEFESNARSKKKNSTLGNLFNNLSSNFTNVALLALVGVEFYLALEFKWASVAEATTIALSILFLRTPLVSMIGSFPTLLLAKIALDKIAKLELDDYKEHFEKTNFIKDWRQISFKNTSFSYDDNFHLNPVNLDLKKGELIFLIGKNGSGKSTFCMLLTGLFKPSEGEIFVDDMKIDDDNLDVYRSLVSAVFSDFHLFTKTLAKEKFADEEKIASWLEFLELKGKTRVEDHELVLTKLSTGQKKRLAMLIALLEERDILVLDEWAADQDPVFRRFFYKKLLPLLKEQGKTIFAITHDDAYFDSADRIFLAQNGEISELKGENIKELAKNLVEKFD</sequence>
<dbReference type="InterPro" id="IPR011527">
    <property type="entry name" value="ABC1_TM_dom"/>
</dbReference>
<dbReference type="Gene3D" id="1.20.1560.10">
    <property type="entry name" value="ABC transporter type 1, transmembrane domain"/>
    <property type="match status" value="1"/>
</dbReference>
<evidence type="ECO:0000313" key="10">
    <source>
        <dbReference type="EMBL" id="ECR3143389.1"/>
    </source>
</evidence>
<protein>
    <submittedName>
        <fullName evidence="10">Multidrug ABC transporter permease/ATP-binding protein</fullName>
    </submittedName>
</protein>
<evidence type="ECO:0000256" key="3">
    <source>
        <dbReference type="ARBA" id="ARBA00022741"/>
    </source>
</evidence>
<dbReference type="InterPro" id="IPR027417">
    <property type="entry name" value="P-loop_NTPase"/>
</dbReference>
<dbReference type="PROSITE" id="PS50893">
    <property type="entry name" value="ABC_TRANSPORTER_2"/>
    <property type="match status" value="1"/>
</dbReference>
<evidence type="ECO:0000256" key="1">
    <source>
        <dbReference type="ARBA" id="ARBA00004651"/>
    </source>
</evidence>
<keyword evidence="6 7" id="KW-0472">Membrane</keyword>
<dbReference type="InterPro" id="IPR036640">
    <property type="entry name" value="ABC1_TM_sf"/>
</dbReference>
<evidence type="ECO:0000256" key="6">
    <source>
        <dbReference type="ARBA" id="ARBA00023136"/>
    </source>
</evidence>
<dbReference type="Gene3D" id="3.40.50.300">
    <property type="entry name" value="P-loop containing nucleotide triphosphate hydrolases"/>
    <property type="match status" value="1"/>
</dbReference>
<keyword evidence="5 7" id="KW-1133">Transmembrane helix</keyword>
<dbReference type="InterPro" id="IPR039421">
    <property type="entry name" value="Type_1_exporter"/>
</dbReference>
<dbReference type="SMART" id="SM00382">
    <property type="entry name" value="AAA"/>
    <property type="match status" value="1"/>
</dbReference>
<dbReference type="PROSITE" id="PS50929">
    <property type="entry name" value="ABC_TM1F"/>
    <property type="match status" value="1"/>
</dbReference>
<keyword evidence="4 10" id="KW-0067">ATP-binding</keyword>
<organism evidence="10">
    <name type="scientific">Campylobacter coli</name>
    <dbReference type="NCBI Taxonomy" id="195"/>
    <lineage>
        <taxon>Bacteria</taxon>
        <taxon>Pseudomonadati</taxon>
        <taxon>Campylobacterota</taxon>
        <taxon>Epsilonproteobacteria</taxon>
        <taxon>Campylobacterales</taxon>
        <taxon>Campylobacteraceae</taxon>
        <taxon>Campylobacter</taxon>
    </lineage>
</organism>
<dbReference type="GO" id="GO:0015833">
    <property type="term" value="P:peptide transport"/>
    <property type="evidence" value="ECO:0007669"/>
    <property type="project" value="InterPro"/>
</dbReference>
<comment type="subcellular location">
    <subcellularLocation>
        <location evidence="1">Cell membrane</location>
        <topology evidence="1">Multi-pass membrane protein</topology>
    </subcellularLocation>
</comment>
<evidence type="ECO:0000256" key="5">
    <source>
        <dbReference type="ARBA" id="ARBA00022989"/>
    </source>
</evidence>
<dbReference type="InterPro" id="IPR003593">
    <property type="entry name" value="AAA+_ATPase"/>
</dbReference>
<dbReference type="PANTHER" id="PTHR24221">
    <property type="entry name" value="ATP-BINDING CASSETTE SUB-FAMILY B"/>
    <property type="match status" value="1"/>
</dbReference>
<feature type="transmembrane region" description="Helical" evidence="7">
    <location>
        <begin position="146"/>
        <end position="165"/>
    </location>
</feature>
<dbReference type="SUPFAM" id="SSF52540">
    <property type="entry name" value="P-loop containing nucleoside triphosphate hydrolases"/>
    <property type="match status" value="1"/>
</dbReference>
<dbReference type="GO" id="GO:0005524">
    <property type="term" value="F:ATP binding"/>
    <property type="evidence" value="ECO:0007669"/>
    <property type="project" value="UniProtKB-KW"/>
</dbReference>
<dbReference type="AlphaFoldDB" id="A0A5Z1RSY5"/>
<dbReference type="Pfam" id="PF00664">
    <property type="entry name" value="ABC_membrane"/>
    <property type="match status" value="1"/>
</dbReference>
<dbReference type="NCBIfam" id="TIGR01194">
    <property type="entry name" value="cyc_pep_trnsptr"/>
    <property type="match status" value="1"/>
</dbReference>
<dbReference type="GO" id="GO:1904680">
    <property type="term" value="F:peptide transmembrane transporter activity"/>
    <property type="evidence" value="ECO:0007669"/>
    <property type="project" value="InterPro"/>
</dbReference>
<dbReference type="InterPro" id="IPR005898">
    <property type="entry name" value="Cyc_pep_transpt_SyrD/YojI"/>
</dbReference>
<dbReference type="SUPFAM" id="SSF90123">
    <property type="entry name" value="ABC transporter transmembrane region"/>
    <property type="match status" value="1"/>
</dbReference>
<dbReference type="GO" id="GO:0005886">
    <property type="term" value="C:plasma membrane"/>
    <property type="evidence" value="ECO:0007669"/>
    <property type="project" value="UniProtKB-SubCell"/>
</dbReference>
<dbReference type="GO" id="GO:0016887">
    <property type="term" value="F:ATP hydrolysis activity"/>
    <property type="evidence" value="ECO:0007669"/>
    <property type="project" value="InterPro"/>
</dbReference>
<evidence type="ECO:0000256" key="7">
    <source>
        <dbReference type="SAM" id="Phobius"/>
    </source>
</evidence>
<dbReference type="EMBL" id="AAKFOM010000011">
    <property type="protein sequence ID" value="ECR3143389.1"/>
    <property type="molecule type" value="Genomic_DNA"/>
</dbReference>
<feature type="domain" description="ABC transmembrane type-1" evidence="9">
    <location>
        <begin position="15"/>
        <end position="289"/>
    </location>
</feature>
<dbReference type="GO" id="GO:0140359">
    <property type="term" value="F:ABC-type transporter activity"/>
    <property type="evidence" value="ECO:0007669"/>
    <property type="project" value="InterPro"/>
</dbReference>
<proteinExistence type="predicted"/>
<evidence type="ECO:0000259" key="8">
    <source>
        <dbReference type="PROSITE" id="PS50893"/>
    </source>
</evidence>
<feature type="transmembrane region" description="Helical" evidence="7">
    <location>
        <begin position="228"/>
        <end position="253"/>
    </location>
</feature>
<evidence type="ECO:0000256" key="2">
    <source>
        <dbReference type="ARBA" id="ARBA00022692"/>
    </source>
</evidence>
<evidence type="ECO:0000259" key="9">
    <source>
        <dbReference type="PROSITE" id="PS50929"/>
    </source>
</evidence>
<dbReference type="NCBIfam" id="NF007813">
    <property type="entry name" value="PRK10522.1"/>
    <property type="match status" value="1"/>
</dbReference>
<comment type="caution">
    <text evidence="10">The sequence shown here is derived from an EMBL/GenBank/DDBJ whole genome shotgun (WGS) entry which is preliminary data.</text>
</comment>
<dbReference type="RefSeq" id="WP_002814419.1">
    <property type="nucleotide sequence ID" value="NZ_CP047197.1"/>
</dbReference>
<dbReference type="InterPro" id="IPR003439">
    <property type="entry name" value="ABC_transporter-like_ATP-bd"/>
</dbReference>
<name>A0A5Z1RSY5_CAMCO</name>
<evidence type="ECO:0000256" key="4">
    <source>
        <dbReference type="ARBA" id="ARBA00022840"/>
    </source>
</evidence>
<feature type="transmembrane region" description="Helical" evidence="7">
    <location>
        <begin position="15"/>
        <end position="37"/>
    </location>
</feature>
<dbReference type="PANTHER" id="PTHR24221:SF654">
    <property type="entry name" value="ATP-BINDING CASSETTE SUB-FAMILY B MEMBER 6"/>
    <property type="match status" value="1"/>
</dbReference>
<feature type="transmembrane region" description="Helical" evidence="7">
    <location>
        <begin position="49"/>
        <end position="74"/>
    </location>
</feature>